<comment type="caution">
    <text evidence="1">The sequence shown here is derived from an EMBL/GenBank/DDBJ whole genome shotgun (WGS) entry which is preliminary data.</text>
</comment>
<protein>
    <submittedName>
        <fullName evidence="1">Uncharacterized protein</fullName>
    </submittedName>
</protein>
<accession>A0A8T0WUF1</accession>
<organism evidence="1 2">
    <name type="scientific">Panicum virgatum</name>
    <name type="common">Blackwell switchgrass</name>
    <dbReference type="NCBI Taxonomy" id="38727"/>
    <lineage>
        <taxon>Eukaryota</taxon>
        <taxon>Viridiplantae</taxon>
        <taxon>Streptophyta</taxon>
        <taxon>Embryophyta</taxon>
        <taxon>Tracheophyta</taxon>
        <taxon>Spermatophyta</taxon>
        <taxon>Magnoliopsida</taxon>
        <taxon>Liliopsida</taxon>
        <taxon>Poales</taxon>
        <taxon>Poaceae</taxon>
        <taxon>PACMAD clade</taxon>
        <taxon>Panicoideae</taxon>
        <taxon>Panicodae</taxon>
        <taxon>Paniceae</taxon>
        <taxon>Panicinae</taxon>
        <taxon>Panicum</taxon>
        <taxon>Panicum sect. Hiantes</taxon>
    </lineage>
</organism>
<dbReference type="EMBL" id="CM029038">
    <property type="protein sequence ID" value="KAG2649947.1"/>
    <property type="molecule type" value="Genomic_DNA"/>
</dbReference>
<keyword evidence="2" id="KW-1185">Reference proteome</keyword>
<dbReference type="AlphaFoldDB" id="A0A8T0WUF1"/>
<proteinExistence type="predicted"/>
<gene>
    <name evidence="1" type="ORF">PVAP13_1NG145219</name>
</gene>
<dbReference type="Proteomes" id="UP000823388">
    <property type="component" value="Chromosome 1N"/>
</dbReference>
<reference evidence="1" key="1">
    <citation type="submission" date="2020-05" db="EMBL/GenBank/DDBJ databases">
        <title>WGS assembly of Panicum virgatum.</title>
        <authorList>
            <person name="Lovell J.T."/>
            <person name="Jenkins J."/>
            <person name="Shu S."/>
            <person name="Juenger T.E."/>
            <person name="Schmutz J."/>
        </authorList>
    </citation>
    <scope>NUCLEOTIDE SEQUENCE</scope>
    <source>
        <strain evidence="1">AP13</strain>
    </source>
</reference>
<evidence type="ECO:0000313" key="1">
    <source>
        <dbReference type="EMBL" id="KAG2649947.1"/>
    </source>
</evidence>
<sequence length="132" mass="14425">MDGFDFFSANMQLSQTSATGPGHAPALRAGMDSFDLNSQAPSPKNFPHLHAYGAFHQGHEEEELGSTVALVTLPLEHRVPWECLTSLLGSVMAGRLRVLANFNSAHRRRREVTTVEAAMACRHGLPTVELNM</sequence>
<evidence type="ECO:0000313" key="2">
    <source>
        <dbReference type="Proteomes" id="UP000823388"/>
    </source>
</evidence>
<name>A0A8T0WUF1_PANVG</name>